<sequence>MTLLAFALLRSRHLLTSSSSSFHVSRGDVLHRSTADDAATLKLCKCRRSVILDCLIRPRLCNPTADRLHYSGCRLPNYTKDAGLWYTNALTKKGRIVSALTSTCTHDLQAHDRHVKRCVTIVPHVIRQGRSGQLALSLSRWLW</sequence>
<reference evidence="1 2" key="1">
    <citation type="journal article" date="2019" name="Nat. Ecol. Evol.">
        <title>Megaphylogeny resolves global patterns of mushroom evolution.</title>
        <authorList>
            <person name="Varga T."/>
            <person name="Krizsan K."/>
            <person name="Foldi C."/>
            <person name="Dima B."/>
            <person name="Sanchez-Garcia M."/>
            <person name="Sanchez-Ramirez S."/>
            <person name="Szollosi G.J."/>
            <person name="Szarkandi J.G."/>
            <person name="Papp V."/>
            <person name="Albert L."/>
            <person name="Andreopoulos W."/>
            <person name="Angelini C."/>
            <person name="Antonin V."/>
            <person name="Barry K.W."/>
            <person name="Bougher N.L."/>
            <person name="Buchanan P."/>
            <person name="Buyck B."/>
            <person name="Bense V."/>
            <person name="Catcheside P."/>
            <person name="Chovatia M."/>
            <person name="Cooper J."/>
            <person name="Damon W."/>
            <person name="Desjardin D."/>
            <person name="Finy P."/>
            <person name="Geml J."/>
            <person name="Haridas S."/>
            <person name="Hughes K."/>
            <person name="Justo A."/>
            <person name="Karasinski D."/>
            <person name="Kautmanova I."/>
            <person name="Kiss B."/>
            <person name="Kocsube S."/>
            <person name="Kotiranta H."/>
            <person name="LaButti K.M."/>
            <person name="Lechner B.E."/>
            <person name="Liimatainen K."/>
            <person name="Lipzen A."/>
            <person name="Lukacs Z."/>
            <person name="Mihaltcheva S."/>
            <person name="Morgado L.N."/>
            <person name="Niskanen T."/>
            <person name="Noordeloos M.E."/>
            <person name="Ohm R.A."/>
            <person name="Ortiz-Santana B."/>
            <person name="Ovrebo C."/>
            <person name="Racz N."/>
            <person name="Riley R."/>
            <person name="Savchenko A."/>
            <person name="Shiryaev A."/>
            <person name="Soop K."/>
            <person name="Spirin V."/>
            <person name="Szebenyi C."/>
            <person name="Tomsovsky M."/>
            <person name="Tulloss R.E."/>
            <person name="Uehling J."/>
            <person name="Grigoriev I.V."/>
            <person name="Vagvolgyi C."/>
            <person name="Papp T."/>
            <person name="Martin F.M."/>
            <person name="Miettinen O."/>
            <person name="Hibbett D.S."/>
            <person name="Nagy L.G."/>
        </authorList>
    </citation>
    <scope>NUCLEOTIDE SEQUENCE [LARGE SCALE GENOMIC DNA]</scope>
    <source>
        <strain evidence="1 2">OMC1185</strain>
    </source>
</reference>
<dbReference type="Proteomes" id="UP000305948">
    <property type="component" value="Unassembled WGS sequence"/>
</dbReference>
<dbReference type="AlphaFoldDB" id="A0A5C3NC90"/>
<keyword evidence="2" id="KW-1185">Reference proteome</keyword>
<gene>
    <name evidence="1" type="ORF">OE88DRAFT_1264837</name>
</gene>
<dbReference type="EMBL" id="ML213507">
    <property type="protein sequence ID" value="TFK53618.1"/>
    <property type="molecule type" value="Genomic_DNA"/>
</dbReference>
<accession>A0A5C3NC90</accession>
<name>A0A5C3NC90_9AGAM</name>
<evidence type="ECO:0000313" key="2">
    <source>
        <dbReference type="Proteomes" id="UP000305948"/>
    </source>
</evidence>
<organism evidence="1 2">
    <name type="scientific">Heliocybe sulcata</name>
    <dbReference type="NCBI Taxonomy" id="5364"/>
    <lineage>
        <taxon>Eukaryota</taxon>
        <taxon>Fungi</taxon>
        <taxon>Dikarya</taxon>
        <taxon>Basidiomycota</taxon>
        <taxon>Agaricomycotina</taxon>
        <taxon>Agaricomycetes</taxon>
        <taxon>Gloeophyllales</taxon>
        <taxon>Gloeophyllaceae</taxon>
        <taxon>Heliocybe</taxon>
    </lineage>
</organism>
<proteinExistence type="predicted"/>
<evidence type="ECO:0000313" key="1">
    <source>
        <dbReference type="EMBL" id="TFK53618.1"/>
    </source>
</evidence>
<protein>
    <submittedName>
        <fullName evidence="1">Uncharacterized protein</fullName>
    </submittedName>
</protein>